<name>A0A835M9B3_9MAGN</name>
<dbReference type="Proteomes" id="UP000631114">
    <property type="component" value="Unassembled WGS sequence"/>
</dbReference>
<dbReference type="OrthoDB" id="741600at2759"/>
<proteinExistence type="predicted"/>
<comment type="caution">
    <text evidence="1">The sequence shown here is derived from an EMBL/GenBank/DDBJ whole genome shotgun (WGS) entry which is preliminary data.</text>
</comment>
<dbReference type="EMBL" id="JADFTS010000002">
    <property type="protein sequence ID" value="KAF9618564.1"/>
    <property type="molecule type" value="Genomic_DNA"/>
</dbReference>
<reference evidence="1 2" key="1">
    <citation type="submission" date="2020-10" db="EMBL/GenBank/DDBJ databases">
        <title>The Coptis chinensis genome and diversification of protoberbering-type alkaloids.</title>
        <authorList>
            <person name="Wang B."/>
            <person name="Shu S."/>
            <person name="Song C."/>
            <person name="Liu Y."/>
        </authorList>
    </citation>
    <scope>NUCLEOTIDE SEQUENCE [LARGE SCALE GENOMIC DNA]</scope>
    <source>
        <strain evidence="1">HL-2020</strain>
        <tissue evidence="1">Leaf</tissue>
    </source>
</reference>
<dbReference type="Gene3D" id="2.30.42.10">
    <property type="match status" value="1"/>
</dbReference>
<protein>
    <submittedName>
        <fullName evidence="1">Uncharacterized protein</fullName>
    </submittedName>
</protein>
<dbReference type="AlphaFoldDB" id="A0A835M9B3"/>
<evidence type="ECO:0000313" key="1">
    <source>
        <dbReference type="EMBL" id="KAF9618564.1"/>
    </source>
</evidence>
<dbReference type="PANTHER" id="PTHR33984:SF10">
    <property type="entry name" value="S1 MOTIF DOMAIN-CONTAINING PROTEIN"/>
    <property type="match status" value="1"/>
</dbReference>
<keyword evidence="2" id="KW-1185">Reference proteome</keyword>
<accession>A0A835M9B3</accession>
<dbReference type="InterPro" id="IPR036034">
    <property type="entry name" value="PDZ_sf"/>
</dbReference>
<evidence type="ECO:0000313" key="2">
    <source>
        <dbReference type="Proteomes" id="UP000631114"/>
    </source>
</evidence>
<gene>
    <name evidence="1" type="ORF">IFM89_002259</name>
</gene>
<organism evidence="1 2">
    <name type="scientific">Coptis chinensis</name>
    <dbReference type="NCBI Taxonomy" id="261450"/>
    <lineage>
        <taxon>Eukaryota</taxon>
        <taxon>Viridiplantae</taxon>
        <taxon>Streptophyta</taxon>
        <taxon>Embryophyta</taxon>
        <taxon>Tracheophyta</taxon>
        <taxon>Spermatophyta</taxon>
        <taxon>Magnoliopsida</taxon>
        <taxon>Ranunculales</taxon>
        <taxon>Ranunculaceae</taxon>
        <taxon>Coptidoideae</taxon>
        <taxon>Coptis</taxon>
    </lineage>
</organism>
<dbReference type="PANTHER" id="PTHR33984">
    <property type="entry name" value="OS02G0717600 PROTEIN"/>
    <property type="match status" value="1"/>
</dbReference>
<sequence>MTWAHENFQHDHQYCARSTSMVLPGVLEIPIMLTRAAESRFGMDIKQTEEGFICIHTVAKGSAADRAGLRQLQEQARADVDLKNDGGRSALHYAASKG</sequence>